<dbReference type="InterPro" id="IPR029044">
    <property type="entry name" value="Nucleotide-diphossugar_trans"/>
</dbReference>
<gene>
    <name evidence="12" type="ORF">DFR50_101119</name>
</gene>
<dbReference type="SUPFAM" id="SSF53448">
    <property type="entry name" value="Nucleotide-diphospho-sugar transferases"/>
    <property type="match status" value="1"/>
</dbReference>
<evidence type="ECO:0000256" key="4">
    <source>
        <dbReference type="ARBA" id="ARBA00022695"/>
    </source>
</evidence>
<dbReference type="EC" id="2.7.7.13" evidence="2"/>
<dbReference type="InterPro" id="IPR011051">
    <property type="entry name" value="RmlC_Cupin_sf"/>
</dbReference>
<dbReference type="Gene3D" id="3.90.550.10">
    <property type="entry name" value="Spore Coat Polysaccharide Biosynthesis Protein SpsA, Chain A"/>
    <property type="match status" value="1"/>
</dbReference>
<dbReference type="InterPro" id="IPR001538">
    <property type="entry name" value="Man6P_isomerase-2_C"/>
</dbReference>
<dbReference type="CDD" id="cd02213">
    <property type="entry name" value="cupin_PMI_typeII_C"/>
    <property type="match status" value="1"/>
</dbReference>
<feature type="domain" description="Mannose-6-phosphate isomerase type II C-terminal" evidence="10">
    <location>
        <begin position="354"/>
        <end position="466"/>
    </location>
</feature>
<dbReference type="InterPro" id="IPR006375">
    <property type="entry name" value="Man1P_GuaTrfase/Man6P_Isoase"/>
</dbReference>
<comment type="similarity">
    <text evidence="1 8">Belongs to the mannose-6-phosphate isomerase type 2 family.</text>
</comment>
<dbReference type="PANTHER" id="PTHR46390:SF1">
    <property type="entry name" value="MANNOSE-1-PHOSPHATE GUANYLYLTRANSFERASE"/>
    <property type="match status" value="1"/>
</dbReference>
<keyword evidence="5" id="KW-0547">Nucleotide-binding</keyword>
<dbReference type="InterPro" id="IPR049577">
    <property type="entry name" value="GMPP_N"/>
</dbReference>
<dbReference type="InterPro" id="IPR054566">
    <property type="entry name" value="ManC/GMP-like_b-helix"/>
</dbReference>
<dbReference type="Proteomes" id="UP000253529">
    <property type="component" value="Unassembled WGS sequence"/>
</dbReference>
<feature type="domain" description="Nucleotidyl transferase" evidence="9">
    <location>
        <begin position="6"/>
        <end position="287"/>
    </location>
</feature>
<evidence type="ECO:0000259" key="10">
    <source>
        <dbReference type="Pfam" id="PF01050"/>
    </source>
</evidence>
<dbReference type="InterPro" id="IPR005835">
    <property type="entry name" value="NTP_transferase_dom"/>
</dbReference>
<dbReference type="CDD" id="cd02509">
    <property type="entry name" value="GDP-M1P_Guanylyltransferase"/>
    <property type="match status" value="1"/>
</dbReference>
<evidence type="ECO:0000256" key="1">
    <source>
        <dbReference type="ARBA" id="ARBA00006115"/>
    </source>
</evidence>
<dbReference type="OrthoDB" id="9806359at2"/>
<evidence type="ECO:0000313" key="13">
    <source>
        <dbReference type="Proteomes" id="UP000253529"/>
    </source>
</evidence>
<evidence type="ECO:0000256" key="5">
    <source>
        <dbReference type="ARBA" id="ARBA00022741"/>
    </source>
</evidence>
<evidence type="ECO:0000256" key="7">
    <source>
        <dbReference type="ARBA" id="ARBA00047343"/>
    </source>
</evidence>
<evidence type="ECO:0000256" key="6">
    <source>
        <dbReference type="ARBA" id="ARBA00023134"/>
    </source>
</evidence>
<comment type="catalytic activity">
    <reaction evidence="7">
        <text>alpha-D-mannose 1-phosphate + GTP + H(+) = GDP-alpha-D-mannose + diphosphate</text>
        <dbReference type="Rhea" id="RHEA:15229"/>
        <dbReference type="ChEBI" id="CHEBI:15378"/>
        <dbReference type="ChEBI" id="CHEBI:33019"/>
        <dbReference type="ChEBI" id="CHEBI:37565"/>
        <dbReference type="ChEBI" id="CHEBI:57527"/>
        <dbReference type="ChEBI" id="CHEBI:58409"/>
        <dbReference type="EC" id="2.7.7.13"/>
    </reaction>
</comment>
<dbReference type="GO" id="GO:0009298">
    <property type="term" value="P:GDP-mannose biosynthetic process"/>
    <property type="evidence" value="ECO:0007669"/>
    <property type="project" value="TreeGrafter"/>
</dbReference>
<keyword evidence="12" id="KW-0413">Isomerase</keyword>
<dbReference type="GO" id="GO:0004475">
    <property type="term" value="F:mannose-1-phosphate guanylyltransferase (GTP) activity"/>
    <property type="evidence" value="ECO:0007669"/>
    <property type="project" value="UniProtKB-EC"/>
</dbReference>
<sequence>MAKILPVIMCGGSGTRVWPESRESLPKQFIPLIGDRSTFQSIVGVVSDEAVFERPVVITNFDYRFRVAEQLEDIGAKATILLEPERRDSAAAVGAAAAWAAARDPKTIVAILAADHVFKNEKEFVRLCGEAAAAAEAGAIVTFGVKPDHPATGYGYIHPAEALSVDPKVRRVERFVEKPNEDLAKTFIENGYLWNSGNFIFRADVMIEELAQFEPKIASAAAAAVALAKEDLGFLVLDRDAFVQAPRISIDYAVMERTHRAAVLEADVGWSDVGQWSTVWRLSPKDADGNSLRGRAVAIDSSNVLVRSDEHLAAVIGLDNVIVVATGDAILVAAQGHSDKVKQLVEKLKADKHPEATQHRRNYRPWGYYQSIDHGARYQVKRIVVRPAGRLSLQKHFHRAEHWIVVRGAAEVTLNGAVHLVHENESIYLPIGSDHRLCNPGKIDLELIEVQTGSYLGEDDIVRIEDVYNRR</sequence>
<dbReference type="Pfam" id="PF22640">
    <property type="entry name" value="ManC_GMP_beta-helix"/>
    <property type="match status" value="1"/>
</dbReference>
<dbReference type="FunFam" id="3.90.550.10:FF:000046">
    <property type="entry name" value="Mannose-1-phosphate guanylyltransferase (GDP)"/>
    <property type="match status" value="1"/>
</dbReference>
<dbReference type="Pfam" id="PF00483">
    <property type="entry name" value="NTP_transferase"/>
    <property type="match status" value="1"/>
</dbReference>
<dbReference type="GO" id="GO:0000271">
    <property type="term" value="P:polysaccharide biosynthetic process"/>
    <property type="evidence" value="ECO:0007669"/>
    <property type="project" value="InterPro"/>
</dbReference>
<dbReference type="Gene3D" id="2.60.120.10">
    <property type="entry name" value="Jelly Rolls"/>
    <property type="match status" value="1"/>
</dbReference>
<dbReference type="GO" id="GO:0005525">
    <property type="term" value="F:GTP binding"/>
    <property type="evidence" value="ECO:0007669"/>
    <property type="project" value="UniProtKB-KW"/>
</dbReference>
<evidence type="ECO:0000313" key="12">
    <source>
        <dbReference type="EMBL" id="RBP18175.1"/>
    </source>
</evidence>
<dbReference type="GO" id="GO:0016853">
    <property type="term" value="F:isomerase activity"/>
    <property type="evidence" value="ECO:0007669"/>
    <property type="project" value="UniProtKB-KW"/>
</dbReference>
<dbReference type="InterPro" id="IPR014710">
    <property type="entry name" value="RmlC-like_jellyroll"/>
</dbReference>
<keyword evidence="4 12" id="KW-0548">Nucleotidyltransferase</keyword>
<feature type="domain" description="MannoseP isomerase/GMP-like beta-helix" evidence="11">
    <location>
        <begin position="294"/>
        <end position="348"/>
    </location>
</feature>
<organism evidence="12 13">
    <name type="scientific">Roseiarcus fermentans</name>
    <dbReference type="NCBI Taxonomy" id="1473586"/>
    <lineage>
        <taxon>Bacteria</taxon>
        <taxon>Pseudomonadati</taxon>
        <taxon>Pseudomonadota</taxon>
        <taxon>Alphaproteobacteria</taxon>
        <taxon>Hyphomicrobiales</taxon>
        <taxon>Roseiarcaceae</taxon>
        <taxon>Roseiarcus</taxon>
    </lineage>
</organism>
<keyword evidence="3 12" id="KW-0808">Transferase</keyword>
<keyword evidence="13" id="KW-1185">Reference proteome</keyword>
<dbReference type="SUPFAM" id="SSF51182">
    <property type="entry name" value="RmlC-like cupins"/>
    <property type="match status" value="1"/>
</dbReference>
<accession>A0A366FWQ9</accession>
<dbReference type="Pfam" id="PF01050">
    <property type="entry name" value="MannoseP_isomer"/>
    <property type="match status" value="1"/>
</dbReference>
<evidence type="ECO:0000259" key="9">
    <source>
        <dbReference type="Pfam" id="PF00483"/>
    </source>
</evidence>
<evidence type="ECO:0000256" key="8">
    <source>
        <dbReference type="RuleBase" id="RU004190"/>
    </source>
</evidence>
<name>A0A366FWQ9_9HYPH</name>
<protein>
    <recommendedName>
        <fullName evidence="2">mannose-1-phosphate guanylyltransferase</fullName>
        <ecNumber evidence="2">2.7.7.13</ecNumber>
    </recommendedName>
</protein>
<comment type="caution">
    <text evidence="12">The sequence shown here is derived from an EMBL/GenBank/DDBJ whole genome shotgun (WGS) entry which is preliminary data.</text>
</comment>
<evidence type="ECO:0000256" key="2">
    <source>
        <dbReference type="ARBA" id="ARBA00012387"/>
    </source>
</evidence>
<dbReference type="RefSeq" id="WP_113887245.1">
    <property type="nucleotide sequence ID" value="NZ_QNRK01000001.1"/>
</dbReference>
<evidence type="ECO:0000259" key="11">
    <source>
        <dbReference type="Pfam" id="PF22640"/>
    </source>
</evidence>
<dbReference type="InterPro" id="IPR051161">
    <property type="entry name" value="Mannose-6P_isomerase_type2"/>
</dbReference>
<dbReference type="FunFam" id="2.60.120.10:FF:000032">
    <property type="entry name" value="Mannose-1-phosphate guanylyltransferase/mannose-6-phosphate isomerase"/>
    <property type="match status" value="1"/>
</dbReference>
<dbReference type="PANTHER" id="PTHR46390">
    <property type="entry name" value="MANNOSE-1-PHOSPHATE GUANYLYLTRANSFERASE"/>
    <property type="match status" value="1"/>
</dbReference>
<dbReference type="AlphaFoldDB" id="A0A366FWQ9"/>
<proteinExistence type="inferred from homology"/>
<evidence type="ECO:0000256" key="3">
    <source>
        <dbReference type="ARBA" id="ARBA00022679"/>
    </source>
</evidence>
<reference evidence="12 13" key="1">
    <citation type="submission" date="2018-06" db="EMBL/GenBank/DDBJ databases">
        <title>Genomic Encyclopedia of Type Strains, Phase IV (KMG-IV): sequencing the most valuable type-strain genomes for metagenomic binning, comparative biology and taxonomic classification.</title>
        <authorList>
            <person name="Goeker M."/>
        </authorList>
    </citation>
    <scope>NUCLEOTIDE SEQUENCE [LARGE SCALE GENOMIC DNA]</scope>
    <source>
        <strain evidence="12 13">DSM 24875</strain>
    </source>
</reference>
<dbReference type="EMBL" id="QNRK01000001">
    <property type="protein sequence ID" value="RBP18175.1"/>
    <property type="molecule type" value="Genomic_DNA"/>
</dbReference>
<dbReference type="NCBIfam" id="TIGR01479">
    <property type="entry name" value="GMP_PMI"/>
    <property type="match status" value="1"/>
</dbReference>
<keyword evidence="6" id="KW-0342">GTP-binding</keyword>